<name>A0A5S9QA81_9GAMM</name>
<keyword evidence="1" id="KW-1133">Transmembrane helix</keyword>
<dbReference type="AlphaFoldDB" id="A0A5S9QA81"/>
<feature type="transmembrane region" description="Helical" evidence="1">
    <location>
        <begin position="21"/>
        <end position="42"/>
    </location>
</feature>
<gene>
    <name evidence="2" type="ORF">DPBNPPHM_01657</name>
</gene>
<dbReference type="EMBL" id="CACSII010000017">
    <property type="protein sequence ID" value="CAA0113354.1"/>
    <property type="molecule type" value="Genomic_DNA"/>
</dbReference>
<dbReference type="Proteomes" id="UP000434580">
    <property type="component" value="Unassembled WGS sequence"/>
</dbReference>
<evidence type="ECO:0008006" key="4">
    <source>
        <dbReference type="Google" id="ProtNLM"/>
    </source>
</evidence>
<proteinExistence type="predicted"/>
<evidence type="ECO:0000256" key="1">
    <source>
        <dbReference type="SAM" id="Phobius"/>
    </source>
</evidence>
<evidence type="ECO:0000313" key="3">
    <source>
        <dbReference type="Proteomes" id="UP000434580"/>
    </source>
</evidence>
<dbReference type="Pfam" id="PF04964">
    <property type="entry name" value="Flp_Fap"/>
    <property type="match status" value="1"/>
</dbReference>
<accession>A0A5S9QA81</accession>
<reference evidence="2 3" key="1">
    <citation type="submission" date="2019-11" db="EMBL/GenBank/DDBJ databases">
        <authorList>
            <person name="Holert J."/>
        </authorList>
    </citation>
    <scope>NUCLEOTIDE SEQUENCE [LARGE SCALE GENOMIC DNA]</scope>
    <source>
        <strain evidence="2">BC5_2</strain>
    </source>
</reference>
<keyword evidence="1" id="KW-0472">Membrane</keyword>
<organism evidence="2 3">
    <name type="scientific">BD1-7 clade bacterium</name>
    <dbReference type="NCBI Taxonomy" id="2029982"/>
    <lineage>
        <taxon>Bacteria</taxon>
        <taxon>Pseudomonadati</taxon>
        <taxon>Pseudomonadota</taxon>
        <taxon>Gammaproteobacteria</taxon>
        <taxon>Cellvibrionales</taxon>
        <taxon>Spongiibacteraceae</taxon>
        <taxon>BD1-7 clade</taxon>
    </lineage>
</organism>
<dbReference type="InterPro" id="IPR007047">
    <property type="entry name" value="Flp_Fap"/>
</dbReference>
<sequence>MKNVISTIKSGLQSFRNDESGVTAIEYAVIAAVLAGALVAAIGGDSGLGKAIETSFNEIKAEITK</sequence>
<keyword evidence="1" id="KW-0812">Transmembrane</keyword>
<protein>
    <recommendedName>
        <fullName evidence="4">Flp/Fap pilin component</fullName>
    </recommendedName>
</protein>
<evidence type="ECO:0000313" key="2">
    <source>
        <dbReference type="EMBL" id="CAA0113354.1"/>
    </source>
</evidence>